<evidence type="ECO:0000256" key="3">
    <source>
        <dbReference type="ARBA" id="ARBA00038210"/>
    </source>
</evidence>
<keyword evidence="2 4" id="KW-0802">TPR repeat</keyword>
<dbReference type="Gramene" id="AET7Gv20969100.9">
    <property type="protein sequence ID" value="AET7Gv20969100.9"/>
    <property type="gene ID" value="AET7Gv20969100"/>
</dbReference>
<dbReference type="Pfam" id="PF12895">
    <property type="entry name" value="ANAPC3"/>
    <property type="match status" value="1"/>
</dbReference>
<dbReference type="GO" id="GO:0005737">
    <property type="term" value="C:cytoplasm"/>
    <property type="evidence" value="ECO:0007669"/>
    <property type="project" value="TreeGrafter"/>
</dbReference>
<organism evidence="5 6">
    <name type="scientific">Aegilops tauschii subsp. strangulata</name>
    <name type="common">Goatgrass</name>
    <dbReference type="NCBI Taxonomy" id="200361"/>
    <lineage>
        <taxon>Eukaryota</taxon>
        <taxon>Viridiplantae</taxon>
        <taxon>Streptophyta</taxon>
        <taxon>Embryophyta</taxon>
        <taxon>Tracheophyta</taxon>
        <taxon>Spermatophyta</taxon>
        <taxon>Magnoliopsida</taxon>
        <taxon>Liliopsida</taxon>
        <taxon>Poales</taxon>
        <taxon>Poaceae</taxon>
        <taxon>BOP clade</taxon>
        <taxon>Pooideae</taxon>
        <taxon>Triticodae</taxon>
        <taxon>Triticeae</taxon>
        <taxon>Triticinae</taxon>
        <taxon>Aegilops</taxon>
    </lineage>
</organism>
<evidence type="ECO:0000256" key="4">
    <source>
        <dbReference type="PROSITE-ProRule" id="PRU00339"/>
    </source>
</evidence>
<dbReference type="GO" id="GO:0005680">
    <property type="term" value="C:anaphase-promoting complex"/>
    <property type="evidence" value="ECO:0007669"/>
    <property type="project" value="TreeGrafter"/>
</dbReference>
<feature type="repeat" description="TPR" evidence="4">
    <location>
        <begin position="102"/>
        <end position="135"/>
    </location>
</feature>
<comment type="similarity">
    <text evidence="3">Belongs to the APC3/CDC27 family.</text>
</comment>
<reference evidence="5" key="5">
    <citation type="journal article" date="2021" name="G3 (Bethesda)">
        <title>Aegilops tauschii genome assembly Aet v5.0 features greater sequence contiguity and improved annotation.</title>
        <authorList>
            <person name="Wang L."/>
            <person name="Zhu T."/>
            <person name="Rodriguez J.C."/>
            <person name="Deal K.R."/>
            <person name="Dubcovsky J."/>
            <person name="McGuire P.E."/>
            <person name="Lux T."/>
            <person name="Spannagl M."/>
            <person name="Mayer K.F.X."/>
            <person name="Baldrich P."/>
            <person name="Meyers B.C."/>
            <person name="Huo N."/>
            <person name="Gu Y.Q."/>
            <person name="Zhou H."/>
            <person name="Devos K.M."/>
            <person name="Bennetzen J.L."/>
            <person name="Unver T."/>
            <person name="Budak H."/>
            <person name="Gulick P.J."/>
            <person name="Galiba G."/>
            <person name="Kalapos B."/>
            <person name="Nelson D.R."/>
            <person name="Li P."/>
            <person name="You F.M."/>
            <person name="Luo M.C."/>
            <person name="Dvorak J."/>
        </authorList>
    </citation>
    <scope>NUCLEOTIDE SEQUENCE [LARGE SCALE GENOMIC DNA]</scope>
    <source>
        <strain evidence="5">cv. AL8/78</strain>
    </source>
</reference>
<keyword evidence="1" id="KW-0677">Repeat</keyword>
<sequence>AMETLMVDRVHSSLRLFMNRNAVFLCERLCAQFPAETNVQLLATCYLHNNQPYASYHILKGKKLPESRYLFAISCFRMNLLREAEETLCPVNEPNVEVPSGATGHYLLGLIYRYTGRVAAAAEQFTQALTLDPLLWAAYEELCILGWCIRHP</sequence>
<reference evidence="6" key="2">
    <citation type="journal article" date="2017" name="Nat. Plants">
        <title>The Aegilops tauschii genome reveals multiple impacts of transposons.</title>
        <authorList>
            <person name="Zhao G."/>
            <person name="Zou C."/>
            <person name="Li K."/>
            <person name="Wang K."/>
            <person name="Li T."/>
            <person name="Gao L."/>
            <person name="Zhang X."/>
            <person name="Wang H."/>
            <person name="Yang Z."/>
            <person name="Liu X."/>
            <person name="Jiang W."/>
            <person name="Mao L."/>
            <person name="Kong X."/>
            <person name="Jiao Y."/>
            <person name="Jia J."/>
        </authorList>
    </citation>
    <scope>NUCLEOTIDE SEQUENCE [LARGE SCALE GENOMIC DNA]</scope>
    <source>
        <strain evidence="6">cv. AL8/78</strain>
    </source>
</reference>
<name>A0A453SJS7_AEGTS</name>
<evidence type="ECO:0000313" key="6">
    <source>
        <dbReference type="Proteomes" id="UP000015105"/>
    </source>
</evidence>
<dbReference type="PANTHER" id="PTHR12558">
    <property type="entry name" value="CELL DIVISION CYCLE 16,23,27"/>
    <property type="match status" value="1"/>
</dbReference>
<reference evidence="6" key="1">
    <citation type="journal article" date="2014" name="Science">
        <title>Ancient hybridizations among the ancestral genomes of bread wheat.</title>
        <authorList>
            <consortium name="International Wheat Genome Sequencing Consortium,"/>
            <person name="Marcussen T."/>
            <person name="Sandve S.R."/>
            <person name="Heier L."/>
            <person name="Spannagl M."/>
            <person name="Pfeifer M."/>
            <person name="Jakobsen K.S."/>
            <person name="Wulff B.B."/>
            <person name="Steuernagel B."/>
            <person name="Mayer K.F."/>
            <person name="Olsen O.A."/>
        </authorList>
    </citation>
    <scope>NUCLEOTIDE SEQUENCE [LARGE SCALE GENOMIC DNA]</scope>
    <source>
        <strain evidence="6">cv. AL8/78</strain>
    </source>
</reference>
<dbReference type="AlphaFoldDB" id="A0A453SJS7"/>
<evidence type="ECO:0000256" key="1">
    <source>
        <dbReference type="ARBA" id="ARBA00022737"/>
    </source>
</evidence>
<dbReference type="Gene3D" id="1.25.40.10">
    <property type="entry name" value="Tetratricopeptide repeat domain"/>
    <property type="match status" value="1"/>
</dbReference>
<dbReference type="SUPFAM" id="SSF48452">
    <property type="entry name" value="TPR-like"/>
    <property type="match status" value="1"/>
</dbReference>
<dbReference type="PROSITE" id="PS50005">
    <property type="entry name" value="TPR"/>
    <property type="match status" value="1"/>
</dbReference>
<reference evidence="5" key="3">
    <citation type="journal article" date="2017" name="Nature">
        <title>Genome sequence of the progenitor of the wheat D genome Aegilops tauschii.</title>
        <authorList>
            <person name="Luo M.C."/>
            <person name="Gu Y.Q."/>
            <person name="Puiu D."/>
            <person name="Wang H."/>
            <person name="Twardziok S.O."/>
            <person name="Deal K.R."/>
            <person name="Huo N."/>
            <person name="Zhu T."/>
            <person name="Wang L."/>
            <person name="Wang Y."/>
            <person name="McGuire P.E."/>
            <person name="Liu S."/>
            <person name="Long H."/>
            <person name="Ramasamy R.K."/>
            <person name="Rodriguez J.C."/>
            <person name="Van S.L."/>
            <person name="Yuan L."/>
            <person name="Wang Z."/>
            <person name="Xia Z."/>
            <person name="Xiao L."/>
            <person name="Anderson O.D."/>
            <person name="Ouyang S."/>
            <person name="Liang Y."/>
            <person name="Zimin A.V."/>
            <person name="Pertea G."/>
            <person name="Qi P."/>
            <person name="Bennetzen J.L."/>
            <person name="Dai X."/>
            <person name="Dawson M.W."/>
            <person name="Muller H.G."/>
            <person name="Kugler K."/>
            <person name="Rivarola-Duarte L."/>
            <person name="Spannagl M."/>
            <person name="Mayer K.F.X."/>
            <person name="Lu F.H."/>
            <person name="Bevan M.W."/>
            <person name="Leroy P."/>
            <person name="Li P."/>
            <person name="You F.M."/>
            <person name="Sun Q."/>
            <person name="Liu Z."/>
            <person name="Lyons E."/>
            <person name="Wicker T."/>
            <person name="Salzberg S.L."/>
            <person name="Devos K.M."/>
            <person name="Dvorak J."/>
        </authorList>
    </citation>
    <scope>NUCLEOTIDE SEQUENCE [LARGE SCALE GENOMIC DNA]</scope>
    <source>
        <strain evidence="5">cv. AL8/78</strain>
    </source>
</reference>
<dbReference type="EnsemblPlants" id="AET7Gv20969100.9">
    <property type="protein sequence ID" value="AET7Gv20969100.9"/>
    <property type="gene ID" value="AET7Gv20969100"/>
</dbReference>
<dbReference type="GO" id="GO:0007091">
    <property type="term" value="P:metaphase/anaphase transition of mitotic cell cycle"/>
    <property type="evidence" value="ECO:0007669"/>
    <property type="project" value="TreeGrafter"/>
</dbReference>
<dbReference type="GO" id="GO:0051301">
    <property type="term" value="P:cell division"/>
    <property type="evidence" value="ECO:0007669"/>
    <property type="project" value="TreeGrafter"/>
</dbReference>
<dbReference type="GO" id="GO:0016567">
    <property type="term" value="P:protein ubiquitination"/>
    <property type="evidence" value="ECO:0007669"/>
    <property type="project" value="TreeGrafter"/>
</dbReference>
<evidence type="ECO:0000256" key="2">
    <source>
        <dbReference type="ARBA" id="ARBA00022803"/>
    </source>
</evidence>
<proteinExistence type="inferred from homology"/>
<dbReference type="Pfam" id="PF07719">
    <property type="entry name" value="TPR_2"/>
    <property type="match status" value="1"/>
</dbReference>
<dbReference type="InterPro" id="IPR019734">
    <property type="entry name" value="TPR_rpt"/>
</dbReference>
<accession>A0A453SJS7</accession>
<dbReference type="InterPro" id="IPR013105">
    <property type="entry name" value="TPR_2"/>
</dbReference>
<dbReference type="Proteomes" id="UP000015105">
    <property type="component" value="Chromosome 7D"/>
</dbReference>
<dbReference type="GO" id="GO:0031145">
    <property type="term" value="P:anaphase-promoting complex-dependent catabolic process"/>
    <property type="evidence" value="ECO:0007669"/>
    <property type="project" value="TreeGrafter"/>
</dbReference>
<dbReference type="SMART" id="SM00028">
    <property type="entry name" value="TPR"/>
    <property type="match status" value="1"/>
</dbReference>
<dbReference type="PANTHER" id="PTHR12558:SF13">
    <property type="entry name" value="CELL DIVISION CYCLE PROTEIN 27 HOMOLOG"/>
    <property type="match status" value="1"/>
</dbReference>
<reference evidence="5" key="4">
    <citation type="submission" date="2019-03" db="UniProtKB">
        <authorList>
            <consortium name="EnsemblPlants"/>
        </authorList>
    </citation>
    <scope>IDENTIFICATION</scope>
</reference>
<evidence type="ECO:0000313" key="5">
    <source>
        <dbReference type="EnsemblPlants" id="AET7Gv20969100.9"/>
    </source>
</evidence>
<protein>
    <submittedName>
        <fullName evidence="5">Uncharacterized protein</fullName>
    </submittedName>
</protein>
<keyword evidence="6" id="KW-1185">Reference proteome</keyword>
<dbReference type="InterPro" id="IPR011990">
    <property type="entry name" value="TPR-like_helical_dom_sf"/>
</dbReference>